<dbReference type="GeneID" id="24094139"/>
<dbReference type="SUPFAM" id="SSF53474">
    <property type="entry name" value="alpha/beta-Hydrolases"/>
    <property type="match status" value="1"/>
</dbReference>
<name>J4G0V8_9APHY</name>
<feature type="region of interest" description="Disordered" evidence="2">
    <location>
        <begin position="146"/>
        <end position="169"/>
    </location>
</feature>
<feature type="compositionally biased region" description="Polar residues" evidence="2">
    <location>
        <begin position="651"/>
        <end position="662"/>
    </location>
</feature>
<evidence type="ECO:0000313" key="4">
    <source>
        <dbReference type="EMBL" id="CCL99228.1"/>
    </source>
</evidence>
<dbReference type="InParanoid" id="J4G0V8"/>
<accession>J4G0V8</accession>
<feature type="region of interest" description="Disordered" evidence="2">
    <location>
        <begin position="651"/>
        <end position="684"/>
    </location>
</feature>
<feature type="compositionally biased region" description="Basic and acidic residues" evidence="2">
    <location>
        <begin position="870"/>
        <end position="884"/>
    </location>
</feature>
<feature type="region of interest" description="Disordered" evidence="2">
    <location>
        <begin position="558"/>
        <end position="621"/>
    </location>
</feature>
<dbReference type="AlphaFoldDB" id="J4G0V8"/>
<keyword evidence="5" id="KW-1185">Reference proteome</keyword>
<feature type="compositionally biased region" description="Low complexity" evidence="2">
    <location>
        <begin position="583"/>
        <end position="604"/>
    </location>
</feature>
<feature type="region of interest" description="Disordered" evidence="2">
    <location>
        <begin position="781"/>
        <end position="800"/>
    </location>
</feature>
<dbReference type="OrthoDB" id="1662883at2759"/>
<dbReference type="HOGENOM" id="CLU_004893_1_0_1"/>
<dbReference type="Pfam" id="PF07859">
    <property type="entry name" value="Abhydrolase_3"/>
    <property type="match status" value="1"/>
</dbReference>
<dbReference type="PANTHER" id="PTHR48081">
    <property type="entry name" value="AB HYDROLASE SUPERFAMILY PROTEIN C4A8.06C"/>
    <property type="match status" value="1"/>
</dbReference>
<protein>
    <recommendedName>
        <fullName evidence="3">Alpha/beta hydrolase fold-3 domain-containing protein</fullName>
    </recommendedName>
</protein>
<dbReference type="STRING" id="599839.J4G0V8"/>
<gene>
    <name evidence="4" type="ORF">FIBRA_01243</name>
</gene>
<feature type="compositionally biased region" description="Basic and acidic residues" evidence="2">
    <location>
        <begin position="152"/>
        <end position="167"/>
    </location>
</feature>
<dbReference type="InterPro" id="IPR050300">
    <property type="entry name" value="GDXG_lipolytic_enzyme"/>
</dbReference>
<dbReference type="GO" id="GO:0016787">
    <property type="term" value="F:hydrolase activity"/>
    <property type="evidence" value="ECO:0007669"/>
    <property type="project" value="UniProtKB-KW"/>
</dbReference>
<dbReference type="Proteomes" id="UP000006352">
    <property type="component" value="Unassembled WGS sequence"/>
</dbReference>
<dbReference type="InterPro" id="IPR029058">
    <property type="entry name" value="AB_hydrolase_fold"/>
</dbReference>
<organism evidence="4 5">
    <name type="scientific">Fibroporia radiculosa</name>
    <dbReference type="NCBI Taxonomy" id="599839"/>
    <lineage>
        <taxon>Eukaryota</taxon>
        <taxon>Fungi</taxon>
        <taxon>Dikarya</taxon>
        <taxon>Basidiomycota</taxon>
        <taxon>Agaricomycotina</taxon>
        <taxon>Agaricomycetes</taxon>
        <taxon>Polyporales</taxon>
        <taxon>Fibroporiaceae</taxon>
        <taxon>Fibroporia</taxon>
    </lineage>
</organism>
<proteinExistence type="predicted"/>
<evidence type="ECO:0000259" key="3">
    <source>
        <dbReference type="Pfam" id="PF07859"/>
    </source>
</evidence>
<sequence>MPLNSLLGQAGLKLGPLVLETLVKHYLERVLKERGDGVTKLSQDELLYDEAFHIVKTFMEAAVKHTVEELQEFSNTRTPTPPWTHIVRLTVPMTCCDDAATYLIQALGGEEVTKRIVGGTKWWQVRGIRGIDAEWLTAKKDWAEAKRRRKAQQKEKGKAKDAHKAATSDDLGQEMPAVYDPEMDKMRCILYAHGGGYYFGSIDQERYSLERYARKINGRVFAINYRLAPQYPFPCALQDFLAAYLYLIRPPEGASHCPVNPAHIVVAGDSAGGGLSVSLLQVIRDSGLPMPAGAVLISPWCDMTHSFPSIHTNTATDVLPPYGLSFHKPSTLWPPPPDELTSKMQDSIRSRVREVVHMGSRPTSPDAADRSVQDQGPGCTDHQFLDAHSGETLHLGSTASLPDSSTSVRNQAICLQTQSGEVLTIDSQLQMYTPNYLLTHPLVSSALSYLGGLPPLLVIVSEKEVLRDEIIYLAHKAAYPDKYRVKEETRKMYPALDGIEQRFGPTKVHLQVYDDAAHTLPTLFAFTTPAKYCYRAIATFCKYTTGMLPTPSSIISDDVPITTSPVESPSRTPDYPLFPQGHSISSSSLMPTSQSSSSSISDISPRLRAPRSAIIEREAGPSSKGNLRRVVSAKIHRASVLFQWGNGQSSGVAAGESSQSSDVAGPRFSTLSRRERGRTAGEPSVYDNGLDIMIRERISTDGTIRALEAEEELPALAFPAELIGVMSELVARRYFDGRAKFAKKFAKVEKYIEEKRQRNLVRAQSDTMRNMAHLQTFLSRDEKAVHRPSGQSQPPRGIQEGLMATGSWPWAWALDVGEEPPPSSIVARRDTGEARRLARIADQAFLADEHVISGNNLWSVLVEFLTKTPDKHNHGHKDKDKDSDPQGQVDNNDDLMAESKQERRGSKFTRFLSERRKGRGRDHSEHAKE</sequence>
<feature type="compositionally biased region" description="Polar residues" evidence="2">
    <location>
        <begin position="558"/>
        <end position="571"/>
    </location>
</feature>
<dbReference type="InterPro" id="IPR013094">
    <property type="entry name" value="AB_hydrolase_3"/>
</dbReference>
<evidence type="ECO:0000313" key="5">
    <source>
        <dbReference type="Proteomes" id="UP000006352"/>
    </source>
</evidence>
<feature type="domain" description="Alpha/beta hydrolase fold-3" evidence="3">
    <location>
        <begin position="189"/>
        <end position="314"/>
    </location>
</feature>
<reference evidence="4 5" key="1">
    <citation type="journal article" date="2012" name="Appl. Environ. Microbiol.">
        <title>Short-read sequencing for genomic analysis of the brown rot fungus Fibroporia radiculosa.</title>
        <authorList>
            <person name="Tang J.D."/>
            <person name="Perkins A.D."/>
            <person name="Sonstegard T.S."/>
            <person name="Schroeder S.G."/>
            <person name="Burgess S.C."/>
            <person name="Diehl S.V."/>
        </authorList>
    </citation>
    <scope>NUCLEOTIDE SEQUENCE [LARGE SCALE GENOMIC DNA]</scope>
    <source>
        <strain evidence="4 5">TFFH 294</strain>
    </source>
</reference>
<evidence type="ECO:0000256" key="1">
    <source>
        <dbReference type="ARBA" id="ARBA00022801"/>
    </source>
</evidence>
<dbReference type="RefSeq" id="XP_012178511.1">
    <property type="nucleotide sequence ID" value="XM_012323121.1"/>
</dbReference>
<dbReference type="Gene3D" id="3.40.50.1820">
    <property type="entry name" value="alpha/beta hydrolase"/>
    <property type="match status" value="1"/>
</dbReference>
<evidence type="ECO:0000256" key="2">
    <source>
        <dbReference type="SAM" id="MobiDB-lite"/>
    </source>
</evidence>
<keyword evidence="1" id="KW-0378">Hydrolase</keyword>
<feature type="region of interest" description="Disordered" evidence="2">
    <location>
        <begin position="870"/>
        <end position="929"/>
    </location>
</feature>
<dbReference type="EMBL" id="HE796922">
    <property type="protein sequence ID" value="CCL99228.1"/>
    <property type="molecule type" value="Genomic_DNA"/>
</dbReference>
<dbReference type="PANTHER" id="PTHR48081:SF5">
    <property type="entry name" value="ALPHA_BETA HYDROLASE FOLD-3 DOMAIN-CONTAINING PROTEIN"/>
    <property type="match status" value="1"/>
</dbReference>
<feature type="region of interest" description="Disordered" evidence="2">
    <location>
        <begin position="358"/>
        <end position="379"/>
    </location>
</feature>